<dbReference type="AlphaFoldDB" id="A0A9W6T2Q7"/>
<comment type="subcellular location">
    <subcellularLocation>
        <location evidence="1 6">Nucleus</location>
    </subcellularLocation>
</comment>
<proteinExistence type="inferred from homology"/>
<evidence type="ECO:0000256" key="2">
    <source>
        <dbReference type="ARBA" id="ARBA00022574"/>
    </source>
</evidence>
<dbReference type="InterPro" id="IPR015943">
    <property type="entry name" value="WD40/YVTN_repeat-like_dom_sf"/>
</dbReference>
<evidence type="ECO:0000256" key="5">
    <source>
        <dbReference type="ARBA" id="ARBA00023242"/>
    </source>
</evidence>
<accession>A0A9W6T2Q7</accession>
<comment type="caution">
    <text evidence="8">The sequence shown here is derived from an EMBL/GenBank/DDBJ whole genome shotgun (WGS) entry which is preliminary data.</text>
</comment>
<dbReference type="GO" id="GO:0106004">
    <property type="term" value="P:tRNA (guanine-N7)-methylation"/>
    <property type="evidence" value="ECO:0007669"/>
    <property type="project" value="UniProtKB-UniRule"/>
</dbReference>
<sequence>MSVKHPFQEILVSKDETLLFAAAKSSIFSYKIDIQTQSVKLLGSWSDDVSPFYTLEKQREAKISKIEAETETNGEAEAEAEVENKIDSEVEKETSEQSETLQNEESELSEQPKKLQKTNKKKKKKLPKLPTPGAGAPPLYNYIRGIYFSRNEKYLLALTDNDKAVIVFEISPETGLTFIKRQTLAKRPCTLSTSIDDQDIVVGDKFGDVYSLSLADKTVEEDVSKIEPILGHVSMLTVVSVIKRNNKSYVISADRDEHIRISNYPKSYVIDKWLFGHKQFVSAVVAPEWLNDEILISGGGDKFLCSWNWTKPRGSEMLQKFEIHDMITKYLTDEHLTVERFQNEAGDLREYAVSQILCVPESKKILVFVENIRAFFIFNLSDEGILSLSQTVELESSIIYATNTLNGDIFLSLKNDKPESSVAILRENGESKLYELFDSSAISKALVDANTVIVESEKDIIPLFNVAQLKKRSEH</sequence>
<evidence type="ECO:0000256" key="1">
    <source>
        <dbReference type="ARBA" id="ARBA00004123"/>
    </source>
</evidence>
<keyword evidence="9" id="KW-1185">Reference proteome</keyword>
<dbReference type="EMBL" id="BSXN01001549">
    <property type="protein sequence ID" value="GME73541.1"/>
    <property type="molecule type" value="Genomic_DNA"/>
</dbReference>
<feature type="compositionally biased region" description="Basic residues" evidence="7">
    <location>
        <begin position="114"/>
        <end position="127"/>
    </location>
</feature>
<dbReference type="HAMAP" id="MF_03056">
    <property type="entry name" value="TRM82"/>
    <property type="match status" value="1"/>
</dbReference>
<comment type="function">
    <text evidence="6">Required for the formation of N(7)-methylguanine at position 46 (m7G46) in tRNA. In the complex, it is required to stabilize and induce conformational changes of the catalytic subunit.</text>
</comment>
<dbReference type="GO" id="GO:0005829">
    <property type="term" value="C:cytosol"/>
    <property type="evidence" value="ECO:0007669"/>
    <property type="project" value="TreeGrafter"/>
</dbReference>
<evidence type="ECO:0000313" key="8">
    <source>
        <dbReference type="EMBL" id="GME73541.1"/>
    </source>
</evidence>
<feature type="compositionally biased region" description="Basic and acidic residues" evidence="7">
    <location>
        <begin position="82"/>
        <end position="95"/>
    </location>
</feature>
<dbReference type="InterPro" id="IPR028884">
    <property type="entry name" value="Trm82"/>
</dbReference>
<evidence type="ECO:0000256" key="3">
    <source>
        <dbReference type="ARBA" id="ARBA00022694"/>
    </source>
</evidence>
<dbReference type="SUPFAM" id="SSF50978">
    <property type="entry name" value="WD40 repeat-like"/>
    <property type="match status" value="1"/>
</dbReference>
<evidence type="ECO:0000256" key="4">
    <source>
        <dbReference type="ARBA" id="ARBA00022737"/>
    </source>
</evidence>
<reference evidence="8" key="1">
    <citation type="submission" date="2023-04" db="EMBL/GenBank/DDBJ databases">
        <title>Candida boidinii NBRC 10035.</title>
        <authorList>
            <person name="Ichikawa N."/>
            <person name="Sato H."/>
            <person name="Tonouchi N."/>
        </authorList>
    </citation>
    <scope>NUCLEOTIDE SEQUENCE</scope>
    <source>
        <strain evidence="8">NBRC 10035</strain>
    </source>
</reference>
<keyword evidence="5 6" id="KW-0539">Nucleus</keyword>
<dbReference type="PANTHER" id="PTHR16288">
    <property type="entry name" value="WD40 REPEAT PROTEIN 4"/>
    <property type="match status" value="1"/>
</dbReference>
<comment type="pathway">
    <text evidence="6">tRNA modification; N(7)-methylguanine-tRNA biosynthesis.</text>
</comment>
<dbReference type="InterPro" id="IPR036322">
    <property type="entry name" value="WD40_repeat_dom_sf"/>
</dbReference>
<gene>
    <name evidence="8" type="ORF">Cboi02_000408100</name>
</gene>
<name>A0A9W6T2Q7_CANBO</name>
<dbReference type="Proteomes" id="UP001165120">
    <property type="component" value="Unassembled WGS sequence"/>
</dbReference>
<evidence type="ECO:0000256" key="7">
    <source>
        <dbReference type="SAM" id="MobiDB-lite"/>
    </source>
</evidence>
<feature type="region of interest" description="Disordered" evidence="7">
    <location>
        <begin position="67"/>
        <end position="132"/>
    </location>
</feature>
<dbReference type="GO" id="GO:0005634">
    <property type="term" value="C:nucleus"/>
    <property type="evidence" value="ECO:0007669"/>
    <property type="project" value="UniProtKB-SubCell"/>
</dbReference>
<evidence type="ECO:0000256" key="6">
    <source>
        <dbReference type="HAMAP-Rule" id="MF_03056"/>
    </source>
</evidence>
<organism evidence="8 9">
    <name type="scientific">Candida boidinii</name>
    <name type="common">Yeast</name>
    <dbReference type="NCBI Taxonomy" id="5477"/>
    <lineage>
        <taxon>Eukaryota</taxon>
        <taxon>Fungi</taxon>
        <taxon>Dikarya</taxon>
        <taxon>Ascomycota</taxon>
        <taxon>Saccharomycotina</taxon>
        <taxon>Pichiomycetes</taxon>
        <taxon>Pichiales</taxon>
        <taxon>Pichiaceae</taxon>
        <taxon>Ogataea</taxon>
        <taxon>Ogataea/Candida clade</taxon>
    </lineage>
</organism>
<feature type="compositionally biased region" description="Acidic residues" evidence="7">
    <location>
        <begin position="69"/>
        <end position="81"/>
    </location>
</feature>
<comment type="similarity">
    <text evidence="6">Belongs to the WD repeat TRM82 family.</text>
</comment>
<keyword evidence="3 6" id="KW-0819">tRNA processing</keyword>
<keyword evidence="4 6" id="KW-0677">Repeat</keyword>
<dbReference type="GO" id="GO:0043527">
    <property type="term" value="C:tRNA methyltransferase complex"/>
    <property type="evidence" value="ECO:0007669"/>
    <property type="project" value="TreeGrafter"/>
</dbReference>
<dbReference type="PANTHER" id="PTHR16288:SF0">
    <property type="entry name" value="TRNA (GUANINE-N(7)-)-METHYLTRANSFERASE NON-CATALYTIC SUBUNIT WDR4"/>
    <property type="match status" value="1"/>
</dbReference>
<protein>
    <submittedName>
        <fullName evidence="8">Unnamed protein product</fullName>
    </submittedName>
</protein>
<keyword evidence="2 6" id="KW-0853">WD repeat</keyword>
<evidence type="ECO:0000313" key="9">
    <source>
        <dbReference type="Proteomes" id="UP001165120"/>
    </source>
</evidence>
<dbReference type="Gene3D" id="2.130.10.10">
    <property type="entry name" value="YVTN repeat-like/Quinoprotein amine dehydrogenase"/>
    <property type="match status" value="1"/>
</dbReference>